<organism evidence="4">
    <name type="scientific">Populus alba</name>
    <name type="common">White poplar</name>
    <dbReference type="NCBI Taxonomy" id="43335"/>
    <lineage>
        <taxon>Eukaryota</taxon>
        <taxon>Viridiplantae</taxon>
        <taxon>Streptophyta</taxon>
        <taxon>Embryophyta</taxon>
        <taxon>Tracheophyta</taxon>
        <taxon>Spermatophyta</taxon>
        <taxon>Magnoliopsida</taxon>
        <taxon>eudicotyledons</taxon>
        <taxon>Gunneridae</taxon>
        <taxon>Pentapetalae</taxon>
        <taxon>rosids</taxon>
        <taxon>fabids</taxon>
        <taxon>Malpighiales</taxon>
        <taxon>Salicaceae</taxon>
        <taxon>Saliceae</taxon>
        <taxon>Populus</taxon>
    </lineage>
</organism>
<protein>
    <recommendedName>
        <fullName evidence="3">DUF4283 domain-containing protein</fullName>
    </recommendedName>
</protein>
<feature type="compositionally biased region" description="Polar residues" evidence="1">
    <location>
        <begin position="254"/>
        <end position="269"/>
    </location>
</feature>
<keyword evidence="2" id="KW-1133">Transmembrane helix</keyword>
<comment type="caution">
    <text evidence="4">The sequence shown here is derived from an EMBL/GenBank/DDBJ whole genome shotgun (WGS) entry which is preliminary data.</text>
</comment>
<name>A0A4V6A8F7_POPAL</name>
<accession>A0A4V6A8F7</accession>
<sequence>MAKSKKKSSVLRSTQQDYDYCSSGIHHTPSATPQLSSPCCCGLTTSSPVSTQPRYGPLGELVSPNPWFGVGNPNLEAMTGAAASPPPHMLSKASTESHKPSSPVCPIGTPIVPQSPPLVHFSTYTATSSCTFLDTDLGTYKDRWRFDLIGFIAGKFPGYTSLSTFVNNSWKCNVNFSMHDSGWLIFNFDSEMDMLEVLNRGPYYVHDRLLILKIMPELFDFDTSDMVQMPCKTLGHNTSSCANNSSHKCKKHAQTTPTPSGCSNPSTDTEVVEKQPLWDEPQGETEFDPMSTEAAWAKLATPTGPLGDHPPGSPSVVPVSEDDTTAELLPKRQYLTRSKVVATSDRSGKASWKSHPSNNSSLAETQHSLYFLTLFMMFLGFDLGTYSLYLFWVSACFSFDAAAFVSLAIGESLVGLVFASCWLGAFWNCSRYTAINCSFDLQVETDHVGLLPIYF</sequence>
<keyword evidence="2" id="KW-0812">Transmembrane</keyword>
<evidence type="ECO:0000256" key="2">
    <source>
        <dbReference type="SAM" id="Phobius"/>
    </source>
</evidence>
<gene>
    <name evidence="4" type="ORF">D5086_0000159560</name>
</gene>
<feature type="region of interest" description="Disordered" evidence="1">
    <location>
        <begin position="301"/>
        <end position="320"/>
    </location>
</feature>
<dbReference type="AlphaFoldDB" id="A0A4V6A8F7"/>
<feature type="domain" description="DUF4283" evidence="3">
    <location>
        <begin position="141"/>
        <end position="222"/>
    </location>
</feature>
<dbReference type="Pfam" id="PF14111">
    <property type="entry name" value="DUF4283"/>
    <property type="match status" value="1"/>
</dbReference>
<feature type="transmembrane region" description="Helical" evidence="2">
    <location>
        <begin position="404"/>
        <end position="427"/>
    </location>
</feature>
<dbReference type="STRING" id="43335.A0A4V6A8F7"/>
<feature type="transmembrane region" description="Helical" evidence="2">
    <location>
        <begin position="369"/>
        <end position="392"/>
    </location>
</feature>
<proteinExistence type="predicted"/>
<keyword evidence="2" id="KW-0472">Membrane</keyword>
<dbReference type="EMBL" id="RCHU01000521">
    <property type="protein sequence ID" value="TKS02796.1"/>
    <property type="molecule type" value="Genomic_DNA"/>
</dbReference>
<dbReference type="InterPro" id="IPR025558">
    <property type="entry name" value="DUF4283"/>
</dbReference>
<evidence type="ECO:0000313" key="4">
    <source>
        <dbReference type="EMBL" id="TKS02796.1"/>
    </source>
</evidence>
<reference evidence="4" key="1">
    <citation type="submission" date="2018-10" db="EMBL/GenBank/DDBJ databases">
        <title>Population genomic analysis revealed the cold adaptation of white poplar.</title>
        <authorList>
            <person name="Liu Y.-J."/>
        </authorList>
    </citation>
    <scope>NUCLEOTIDE SEQUENCE [LARGE SCALE GENOMIC DNA]</scope>
    <source>
        <strain evidence="4">PAL-ZL1</strain>
    </source>
</reference>
<evidence type="ECO:0000256" key="1">
    <source>
        <dbReference type="SAM" id="MobiDB-lite"/>
    </source>
</evidence>
<feature type="region of interest" description="Disordered" evidence="1">
    <location>
        <begin position="245"/>
        <end position="271"/>
    </location>
</feature>
<evidence type="ECO:0000259" key="3">
    <source>
        <dbReference type="Pfam" id="PF14111"/>
    </source>
</evidence>